<organism evidence="1 2">
    <name type="scientific">Mycolicibacterium neoaurum VKM Ac-1815D</name>
    <dbReference type="NCBI Taxonomy" id="700508"/>
    <lineage>
        <taxon>Bacteria</taxon>
        <taxon>Bacillati</taxon>
        <taxon>Actinomycetota</taxon>
        <taxon>Actinomycetes</taxon>
        <taxon>Mycobacteriales</taxon>
        <taxon>Mycobacteriaceae</taxon>
        <taxon>Mycolicibacterium</taxon>
    </lineage>
</organism>
<evidence type="ECO:0000313" key="1">
    <source>
        <dbReference type="EMBL" id="AHC27850.1"/>
    </source>
</evidence>
<dbReference type="AlphaFoldDB" id="V5XHC6"/>
<protein>
    <recommendedName>
        <fullName evidence="3">CsbD-like domain-containing protein</fullName>
    </recommendedName>
</protein>
<evidence type="ECO:0008006" key="3">
    <source>
        <dbReference type="Google" id="ProtNLM"/>
    </source>
</evidence>
<accession>V5XHC6</accession>
<keyword evidence="2" id="KW-1185">Reference proteome</keyword>
<sequence length="89" mass="9930">MLQNPANVEIISISWPSHRTLRRSGGTERNSSMSIRESIARTIKSVSAASKTGVGRLTGDRRLRDEGHIEKGKDTVERTADRVTEHFKV</sequence>
<dbReference type="Proteomes" id="UP000018763">
    <property type="component" value="Chromosome"/>
</dbReference>
<gene>
    <name evidence="1" type="ORF">D174_06140</name>
</gene>
<dbReference type="HOGENOM" id="CLU_2451439_0_0_11"/>
<dbReference type="KEGG" id="mne:D174_06140"/>
<dbReference type="EMBL" id="CP006936">
    <property type="protein sequence ID" value="AHC27850.1"/>
    <property type="molecule type" value="Genomic_DNA"/>
</dbReference>
<evidence type="ECO:0000313" key="2">
    <source>
        <dbReference type="Proteomes" id="UP000018763"/>
    </source>
</evidence>
<proteinExistence type="predicted"/>
<reference evidence="1 2" key="1">
    <citation type="journal article" date="2014" name="Genome Announc.">
        <title>Complete Genome Sequence of Sterol-Transforming Mycobacterium neoaurum Strain VKM Ac-1815D.</title>
        <authorList>
            <person name="Shtratnikova V.Y."/>
            <person name="Bragin E.Y."/>
            <person name="Dovbnya D.V."/>
            <person name="Pekov Y.A."/>
            <person name="Schelkunov M.I."/>
            <person name="Strizhov N."/>
            <person name="Ivashina T.V."/>
            <person name="Ashapkin V.V."/>
            <person name="Donova M.V."/>
        </authorList>
    </citation>
    <scope>NUCLEOTIDE SEQUENCE [LARGE SCALE GENOMIC DNA]</scope>
    <source>
        <strain evidence="1 2">VKM Ac-1815D</strain>
    </source>
</reference>
<name>V5XHC6_MYCNE</name>